<gene>
    <name evidence="2" type="ORF">TRAPUB_2845</name>
</gene>
<reference evidence="2 3" key="1">
    <citation type="submission" date="2016-10" db="EMBL/GenBank/DDBJ databases">
        <title>Genome sequence of the basidiomycete white-rot fungus Trametes pubescens.</title>
        <authorList>
            <person name="Makela M.R."/>
            <person name="Granchi Z."/>
            <person name="Peng M."/>
            <person name="De Vries R.P."/>
            <person name="Grigoriev I."/>
            <person name="Riley R."/>
            <person name="Hilden K."/>
        </authorList>
    </citation>
    <scope>NUCLEOTIDE SEQUENCE [LARGE SCALE GENOMIC DNA]</scope>
    <source>
        <strain evidence="2 3">FBCC735</strain>
    </source>
</reference>
<dbReference type="OrthoDB" id="2756251at2759"/>
<comment type="caution">
    <text evidence="2">The sequence shown here is derived from an EMBL/GenBank/DDBJ whole genome shotgun (WGS) entry which is preliminary data.</text>
</comment>
<proteinExistence type="predicted"/>
<evidence type="ECO:0000256" key="1">
    <source>
        <dbReference type="SAM" id="MobiDB-lite"/>
    </source>
</evidence>
<protein>
    <submittedName>
        <fullName evidence="2">Uncharacterized protein</fullName>
    </submittedName>
</protein>
<dbReference type="EMBL" id="MNAD01001326">
    <property type="protein sequence ID" value="OJT06305.1"/>
    <property type="molecule type" value="Genomic_DNA"/>
</dbReference>
<organism evidence="2 3">
    <name type="scientific">Trametes pubescens</name>
    <name type="common">White-rot fungus</name>
    <dbReference type="NCBI Taxonomy" id="154538"/>
    <lineage>
        <taxon>Eukaryota</taxon>
        <taxon>Fungi</taxon>
        <taxon>Dikarya</taxon>
        <taxon>Basidiomycota</taxon>
        <taxon>Agaricomycotina</taxon>
        <taxon>Agaricomycetes</taxon>
        <taxon>Polyporales</taxon>
        <taxon>Polyporaceae</taxon>
        <taxon>Trametes</taxon>
    </lineage>
</organism>
<feature type="region of interest" description="Disordered" evidence="1">
    <location>
        <begin position="28"/>
        <end position="70"/>
    </location>
</feature>
<evidence type="ECO:0000313" key="2">
    <source>
        <dbReference type="EMBL" id="OJT06305.1"/>
    </source>
</evidence>
<dbReference type="AlphaFoldDB" id="A0A1M2VFD8"/>
<name>A0A1M2VFD8_TRAPU</name>
<sequence length="70" mass="7537">MEEEFETPLVYKLATGKITIPVFSRWSAPRQVEDAPDPVTIGDSEDVDDNASTGSSGSMPPLVDHVSDSD</sequence>
<evidence type="ECO:0000313" key="3">
    <source>
        <dbReference type="Proteomes" id="UP000184267"/>
    </source>
</evidence>
<accession>A0A1M2VFD8</accession>
<keyword evidence="3" id="KW-1185">Reference proteome</keyword>
<dbReference type="Proteomes" id="UP000184267">
    <property type="component" value="Unassembled WGS sequence"/>
</dbReference>